<keyword evidence="5" id="KW-1185">Reference proteome</keyword>
<dbReference type="PANTHER" id="PTHR33619">
    <property type="entry name" value="POLYSACCHARIDE EXPORT PROTEIN GFCE-RELATED"/>
    <property type="match status" value="1"/>
</dbReference>
<feature type="domain" description="Polysaccharide export protein N-terminal" evidence="3">
    <location>
        <begin position="68"/>
        <end position="164"/>
    </location>
</feature>
<dbReference type="InterPro" id="IPR049712">
    <property type="entry name" value="Poly_export"/>
</dbReference>
<dbReference type="PANTHER" id="PTHR33619:SF3">
    <property type="entry name" value="POLYSACCHARIDE EXPORT PROTEIN GFCE-RELATED"/>
    <property type="match status" value="1"/>
</dbReference>
<proteinExistence type="predicted"/>
<evidence type="ECO:0000259" key="3">
    <source>
        <dbReference type="Pfam" id="PF02563"/>
    </source>
</evidence>
<dbReference type="Pfam" id="PF02563">
    <property type="entry name" value="Poly_export"/>
    <property type="match status" value="1"/>
</dbReference>
<dbReference type="OrthoDB" id="662756at2"/>
<keyword evidence="2" id="KW-0472">Membrane</keyword>
<sequence>MTANCTNSMSKKSITSKMKKSMLDMRKSIGFNFSIALILAFMLSSCYTSKGVDYLQSNQQTIILPLNKGEQYKIQPSDVLSIKVQSRDPEQTAFFNLTSIENRNFQANPASLFLSGYTVDPEGAINLAIVGELKVGGLNVDEIRDLVQVEIDKYLVNAAVTVQLTSFKVSVLGDVKNPGTNYIYNNQATIFEGLAAAGDLNLSAKRKKVKVIRQIGNESVVVNLDLTKPSIIKSPYYFLHPNDVIYVETSKPNIKQSNLGVLTLILSAITTTVLVLNFTTK</sequence>
<name>A0A5S3PTJ2_9FLAO</name>
<protein>
    <submittedName>
        <fullName evidence="4">Polysaccharide export protein</fullName>
    </submittedName>
</protein>
<dbReference type="Gene3D" id="3.30.1950.10">
    <property type="entry name" value="wza like domain"/>
    <property type="match status" value="1"/>
</dbReference>
<evidence type="ECO:0000256" key="2">
    <source>
        <dbReference type="SAM" id="Phobius"/>
    </source>
</evidence>
<dbReference type="Gene3D" id="3.10.560.10">
    <property type="entry name" value="Outer membrane lipoprotein wza domain like"/>
    <property type="match status" value="1"/>
</dbReference>
<dbReference type="EMBL" id="VATY01000001">
    <property type="protein sequence ID" value="TMM58228.1"/>
    <property type="molecule type" value="Genomic_DNA"/>
</dbReference>
<dbReference type="Proteomes" id="UP000310314">
    <property type="component" value="Unassembled WGS sequence"/>
</dbReference>
<evidence type="ECO:0000256" key="1">
    <source>
        <dbReference type="ARBA" id="ARBA00022729"/>
    </source>
</evidence>
<accession>A0A5S3PTJ2</accession>
<evidence type="ECO:0000313" key="5">
    <source>
        <dbReference type="Proteomes" id="UP000310314"/>
    </source>
</evidence>
<gene>
    <name evidence="4" type="ORF">FEE95_02025</name>
</gene>
<organism evidence="4 5">
    <name type="scientific">Maribacter algarum</name>
    <name type="common">ex Zhang et al. 2020</name>
    <dbReference type="NCBI Taxonomy" id="2578118"/>
    <lineage>
        <taxon>Bacteria</taxon>
        <taxon>Pseudomonadati</taxon>
        <taxon>Bacteroidota</taxon>
        <taxon>Flavobacteriia</taxon>
        <taxon>Flavobacteriales</taxon>
        <taxon>Flavobacteriaceae</taxon>
        <taxon>Maribacter</taxon>
    </lineage>
</organism>
<feature type="transmembrane region" description="Helical" evidence="2">
    <location>
        <begin position="259"/>
        <end position="278"/>
    </location>
</feature>
<dbReference type="GO" id="GO:0015159">
    <property type="term" value="F:polysaccharide transmembrane transporter activity"/>
    <property type="evidence" value="ECO:0007669"/>
    <property type="project" value="InterPro"/>
</dbReference>
<dbReference type="AlphaFoldDB" id="A0A5S3PTJ2"/>
<comment type="caution">
    <text evidence="4">The sequence shown here is derived from an EMBL/GenBank/DDBJ whole genome shotgun (WGS) entry which is preliminary data.</text>
</comment>
<keyword evidence="2" id="KW-1133">Transmembrane helix</keyword>
<keyword evidence="1" id="KW-0732">Signal</keyword>
<evidence type="ECO:0000313" key="4">
    <source>
        <dbReference type="EMBL" id="TMM58228.1"/>
    </source>
</evidence>
<keyword evidence="2" id="KW-0812">Transmembrane</keyword>
<reference evidence="4 5" key="1">
    <citation type="submission" date="2019-05" db="EMBL/GenBank/DDBJ databases">
        <authorList>
            <person name="Zhang J.-Y."/>
            <person name="Feg X."/>
            <person name="Du Z.-J."/>
        </authorList>
    </citation>
    <scope>NUCLEOTIDE SEQUENCE [LARGE SCALE GENOMIC DNA]</scope>
    <source>
        <strain evidence="4 5">RZ26</strain>
    </source>
</reference>
<dbReference type="InterPro" id="IPR003715">
    <property type="entry name" value="Poly_export_N"/>
</dbReference>